<dbReference type="InterPro" id="IPR002831">
    <property type="entry name" value="Tscrpt_reg_TrmB_N"/>
</dbReference>
<accession>A0A2W1JCX3</accession>
<comment type="caution">
    <text evidence="2">The sequence shown here is derived from an EMBL/GenBank/DDBJ whole genome shotgun (WGS) entry which is preliminary data.</text>
</comment>
<dbReference type="AlphaFoldDB" id="A0A2W1JCX3"/>
<dbReference type="Gene3D" id="1.10.10.10">
    <property type="entry name" value="Winged helix-like DNA-binding domain superfamily/Winged helix DNA-binding domain"/>
    <property type="match status" value="1"/>
</dbReference>
<proteinExistence type="predicted"/>
<dbReference type="InterPro" id="IPR036388">
    <property type="entry name" value="WH-like_DNA-bd_sf"/>
</dbReference>
<dbReference type="Pfam" id="PF01978">
    <property type="entry name" value="TrmB"/>
    <property type="match status" value="1"/>
</dbReference>
<gene>
    <name evidence="2" type="ORF">C1752_04489</name>
</gene>
<dbReference type="PANTHER" id="PTHR34293">
    <property type="entry name" value="HTH-TYPE TRANSCRIPTIONAL REGULATOR TRMBL2"/>
    <property type="match status" value="1"/>
</dbReference>
<dbReference type="EMBL" id="PQWO01000014">
    <property type="protein sequence ID" value="PZD71790.1"/>
    <property type="molecule type" value="Genomic_DNA"/>
</dbReference>
<feature type="domain" description="Transcription regulator TrmB N-terminal" evidence="1">
    <location>
        <begin position="24"/>
        <end position="91"/>
    </location>
</feature>
<evidence type="ECO:0000259" key="1">
    <source>
        <dbReference type="Pfam" id="PF01978"/>
    </source>
</evidence>
<dbReference type="RefSeq" id="WP_233501741.1">
    <property type="nucleotide sequence ID" value="NZ_CAWNWM010000014.1"/>
</dbReference>
<dbReference type="Proteomes" id="UP000248857">
    <property type="component" value="Unassembled WGS sequence"/>
</dbReference>
<reference evidence="2 3" key="1">
    <citation type="journal article" date="2018" name="Sci. Rep.">
        <title>A novel species of the marine cyanobacterium Acaryochloris with a unique pigment content and lifestyle.</title>
        <authorList>
            <person name="Partensky F."/>
            <person name="Six C."/>
            <person name="Ratin M."/>
            <person name="Garczarek L."/>
            <person name="Vaulot D."/>
            <person name="Probert I."/>
            <person name="Calteau A."/>
            <person name="Gourvil P."/>
            <person name="Marie D."/>
            <person name="Grebert T."/>
            <person name="Bouchier C."/>
            <person name="Le Panse S."/>
            <person name="Gachenot M."/>
            <person name="Rodriguez F."/>
            <person name="Garrido J.L."/>
        </authorList>
    </citation>
    <scope>NUCLEOTIDE SEQUENCE [LARGE SCALE GENOMIC DNA]</scope>
    <source>
        <strain evidence="2 3">RCC1774</strain>
    </source>
</reference>
<dbReference type="PANTHER" id="PTHR34293:SF1">
    <property type="entry name" value="HTH-TYPE TRANSCRIPTIONAL REGULATOR TRMBL2"/>
    <property type="match status" value="1"/>
</dbReference>
<protein>
    <recommendedName>
        <fullName evidence="1">Transcription regulator TrmB N-terminal domain-containing protein</fullName>
    </recommendedName>
</protein>
<sequence length="284" mass="32162">MNFKIAPLLSGVTKMSNPQLQEQLSSLGLTRYEAAVYLALLERQDFTPTQVATRAQVPRQRIYDVLASLCDRGLCVERHSGRQRLFQAIDPTQALPTLLQVKQRQYEAELSRQRQETEAMVAALGPLYAAGHQTQDPLAYIEVLSEPNRICDRGAQMARSAQDSISVFFSYPSVLSHEEGLKLVKEPLARGLNYRTIYETHSWQDPSNREFIQQCQEWGQQIRFVTEVPFKMQLFDQQATLLSLQDPLAGTPSFTALSIAHPGLAKMLQISFETLWEQGVPELH</sequence>
<evidence type="ECO:0000313" key="3">
    <source>
        <dbReference type="Proteomes" id="UP000248857"/>
    </source>
</evidence>
<dbReference type="InterPro" id="IPR036390">
    <property type="entry name" value="WH_DNA-bd_sf"/>
</dbReference>
<dbReference type="SUPFAM" id="SSF46785">
    <property type="entry name" value="Winged helix' DNA-binding domain"/>
    <property type="match status" value="1"/>
</dbReference>
<evidence type="ECO:0000313" key="2">
    <source>
        <dbReference type="EMBL" id="PZD71790.1"/>
    </source>
</evidence>
<organism evidence="2 3">
    <name type="scientific">Acaryochloris thomasi RCC1774</name>
    <dbReference type="NCBI Taxonomy" id="1764569"/>
    <lineage>
        <taxon>Bacteria</taxon>
        <taxon>Bacillati</taxon>
        <taxon>Cyanobacteriota</taxon>
        <taxon>Cyanophyceae</taxon>
        <taxon>Acaryochloridales</taxon>
        <taxon>Acaryochloridaceae</taxon>
        <taxon>Acaryochloris</taxon>
        <taxon>Acaryochloris thomasi</taxon>
    </lineage>
</organism>
<name>A0A2W1JCX3_9CYAN</name>
<dbReference type="InterPro" id="IPR051797">
    <property type="entry name" value="TrmB-like"/>
</dbReference>
<keyword evidence="3" id="KW-1185">Reference proteome</keyword>